<organism evidence="1 2">
    <name type="scientific">Sphingomonas aurantiaca</name>
    <dbReference type="NCBI Taxonomy" id="185949"/>
    <lineage>
        <taxon>Bacteria</taxon>
        <taxon>Pseudomonadati</taxon>
        <taxon>Pseudomonadota</taxon>
        <taxon>Alphaproteobacteria</taxon>
        <taxon>Sphingomonadales</taxon>
        <taxon>Sphingomonadaceae</taxon>
        <taxon>Sphingomonas</taxon>
    </lineage>
</organism>
<gene>
    <name evidence="1" type="ORF">SPHINGO391_70027</name>
</gene>
<proteinExistence type="predicted"/>
<dbReference type="Proteomes" id="UP000326857">
    <property type="component" value="Unassembled WGS sequence"/>
</dbReference>
<accession>A0A5E8AMY2</accession>
<protein>
    <submittedName>
        <fullName evidence="1">Uncharacterized protein</fullName>
    </submittedName>
</protein>
<name>A0A5E8AMY2_9SPHN</name>
<reference evidence="1 2" key="1">
    <citation type="submission" date="2019-09" db="EMBL/GenBank/DDBJ databases">
        <authorList>
            <person name="Dittami M. S."/>
        </authorList>
    </citation>
    <scope>NUCLEOTIDE SEQUENCE [LARGE SCALE GENOMIC DNA]</scope>
    <source>
        <strain evidence="1">SPHINGO391</strain>
    </source>
</reference>
<sequence length="104" mass="11740">MISAYRDYVAQSTLLADQGPELTALGARRVRHVSHRDRCSLNMILARHCVRAACGTTTLTGRPATHSPHIFWNPRPASPAHQSRDRIFAALPLRRSRRIRCDLD</sequence>
<dbReference type="EMBL" id="CABVLI010000052">
    <property type="protein sequence ID" value="VVT32419.1"/>
    <property type="molecule type" value="Genomic_DNA"/>
</dbReference>
<dbReference type="AlphaFoldDB" id="A0A5E8AMY2"/>
<evidence type="ECO:0000313" key="2">
    <source>
        <dbReference type="Proteomes" id="UP000326857"/>
    </source>
</evidence>
<evidence type="ECO:0000313" key="1">
    <source>
        <dbReference type="EMBL" id="VVT32419.1"/>
    </source>
</evidence>